<dbReference type="EMBL" id="PCXU01000042">
    <property type="protein sequence ID" value="PIR43036.1"/>
    <property type="molecule type" value="Genomic_DNA"/>
</dbReference>
<dbReference type="Gene3D" id="6.10.160.10">
    <property type="match status" value="1"/>
</dbReference>
<dbReference type="GO" id="GO:0003735">
    <property type="term" value="F:structural constituent of ribosome"/>
    <property type="evidence" value="ECO:0007669"/>
    <property type="project" value="InterPro"/>
</dbReference>
<dbReference type="Proteomes" id="UP000230214">
    <property type="component" value="Unassembled WGS sequence"/>
</dbReference>
<evidence type="ECO:0000256" key="6">
    <source>
        <dbReference type="RuleBase" id="RU000560"/>
    </source>
</evidence>
<dbReference type="NCBIfam" id="TIGR01032">
    <property type="entry name" value="rplT_bact"/>
    <property type="match status" value="1"/>
</dbReference>
<dbReference type="AlphaFoldDB" id="A0A2H0R9K7"/>
<evidence type="ECO:0000313" key="8">
    <source>
        <dbReference type="Proteomes" id="UP000230214"/>
    </source>
</evidence>
<dbReference type="PROSITE" id="PS00937">
    <property type="entry name" value="RIBOSOMAL_L20"/>
    <property type="match status" value="1"/>
</dbReference>
<gene>
    <name evidence="7" type="primary">rplT</name>
    <name evidence="7" type="ORF">COV24_04805</name>
</gene>
<comment type="function">
    <text evidence="6">Binds directly to 23S ribosomal RNA and is necessary for the in vitro assembly process of the 50S ribosomal subunit. It is not involved in the protein synthesizing functions of that subunit.</text>
</comment>
<comment type="similarity">
    <text evidence="1 6">Belongs to the bacterial ribosomal protein bL20 family.</text>
</comment>
<dbReference type="Pfam" id="PF00453">
    <property type="entry name" value="Ribosomal_L20"/>
    <property type="match status" value="1"/>
</dbReference>
<dbReference type="Gene3D" id="1.10.1900.20">
    <property type="entry name" value="Ribosomal protein L20"/>
    <property type="match status" value="1"/>
</dbReference>
<protein>
    <recommendedName>
        <fullName evidence="6">50S ribosomal protein L20</fullName>
    </recommendedName>
</protein>
<dbReference type="FunFam" id="1.10.1900.20:FF:000001">
    <property type="entry name" value="50S ribosomal protein L20"/>
    <property type="match status" value="1"/>
</dbReference>
<accession>A0A2H0R9K7</accession>
<feature type="non-terminal residue" evidence="7">
    <location>
        <position position="1"/>
    </location>
</feature>
<dbReference type="InterPro" id="IPR005813">
    <property type="entry name" value="Ribosomal_bL20"/>
</dbReference>
<keyword evidence="3 6" id="KW-0694">RNA-binding</keyword>
<evidence type="ECO:0000256" key="4">
    <source>
        <dbReference type="ARBA" id="ARBA00022980"/>
    </source>
</evidence>
<dbReference type="PRINTS" id="PR00062">
    <property type="entry name" value="RIBOSOMALL20"/>
</dbReference>
<sequence>YWGSRGKLYRIAHEAFMRAGEHAFKGRRERKRDFRRLWIQRINAGLSQINVKYGVFMHKLVESKIELNRKMLSELATRDIDTFKEVVEKVNKP</sequence>
<comment type="caution">
    <text evidence="7">The sequence shown here is derived from an EMBL/GenBank/DDBJ whole genome shotgun (WGS) entry which is preliminary data.</text>
</comment>
<dbReference type="CDD" id="cd07026">
    <property type="entry name" value="Ribosomal_L20"/>
    <property type="match status" value="1"/>
</dbReference>
<name>A0A2H0R9K7_UNCKA</name>
<evidence type="ECO:0000313" key="7">
    <source>
        <dbReference type="EMBL" id="PIR43036.1"/>
    </source>
</evidence>
<keyword evidence="2 6" id="KW-0699">rRNA-binding</keyword>
<dbReference type="PANTHER" id="PTHR10986">
    <property type="entry name" value="39S RIBOSOMAL PROTEIN L20"/>
    <property type="match status" value="1"/>
</dbReference>
<keyword evidence="5 6" id="KW-0687">Ribonucleoprotein</keyword>
<evidence type="ECO:0000256" key="5">
    <source>
        <dbReference type="ARBA" id="ARBA00023274"/>
    </source>
</evidence>
<proteinExistence type="inferred from homology"/>
<evidence type="ECO:0000256" key="3">
    <source>
        <dbReference type="ARBA" id="ARBA00022884"/>
    </source>
</evidence>
<dbReference type="GO" id="GO:0005840">
    <property type="term" value="C:ribosome"/>
    <property type="evidence" value="ECO:0007669"/>
    <property type="project" value="UniProtKB-KW"/>
</dbReference>
<dbReference type="GO" id="GO:1990904">
    <property type="term" value="C:ribonucleoprotein complex"/>
    <property type="evidence" value="ECO:0007669"/>
    <property type="project" value="UniProtKB-KW"/>
</dbReference>
<keyword evidence="4 6" id="KW-0689">Ribosomal protein</keyword>
<dbReference type="GO" id="GO:0006412">
    <property type="term" value="P:translation"/>
    <property type="evidence" value="ECO:0007669"/>
    <property type="project" value="InterPro"/>
</dbReference>
<dbReference type="InterPro" id="IPR049946">
    <property type="entry name" value="RIBOSOMAL_L20_CS"/>
</dbReference>
<evidence type="ECO:0000256" key="1">
    <source>
        <dbReference type="ARBA" id="ARBA00007698"/>
    </source>
</evidence>
<organism evidence="7 8">
    <name type="scientific">candidate division WWE3 bacterium CG10_big_fil_rev_8_21_14_0_10_32_10</name>
    <dbReference type="NCBI Taxonomy" id="1975090"/>
    <lineage>
        <taxon>Bacteria</taxon>
        <taxon>Katanobacteria</taxon>
    </lineage>
</organism>
<dbReference type="SUPFAM" id="SSF74731">
    <property type="entry name" value="Ribosomal protein L20"/>
    <property type="match status" value="1"/>
</dbReference>
<reference evidence="7 8" key="1">
    <citation type="submission" date="2017-09" db="EMBL/GenBank/DDBJ databases">
        <title>Depth-based differentiation of microbial function through sediment-hosted aquifers and enrichment of novel symbionts in the deep terrestrial subsurface.</title>
        <authorList>
            <person name="Probst A.J."/>
            <person name="Ladd B."/>
            <person name="Jarett J.K."/>
            <person name="Geller-Mcgrath D.E."/>
            <person name="Sieber C.M."/>
            <person name="Emerson J.B."/>
            <person name="Anantharaman K."/>
            <person name="Thomas B.C."/>
            <person name="Malmstrom R."/>
            <person name="Stieglmeier M."/>
            <person name="Klingl A."/>
            <person name="Woyke T."/>
            <person name="Ryan C.M."/>
            <person name="Banfield J.F."/>
        </authorList>
    </citation>
    <scope>NUCLEOTIDE SEQUENCE [LARGE SCALE GENOMIC DNA]</scope>
    <source>
        <strain evidence="7">CG10_big_fil_rev_8_21_14_0_10_32_10</strain>
    </source>
</reference>
<evidence type="ECO:0000256" key="2">
    <source>
        <dbReference type="ARBA" id="ARBA00022730"/>
    </source>
</evidence>
<dbReference type="InterPro" id="IPR035566">
    <property type="entry name" value="Ribosomal_protein_bL20_C"/>
</dbReference>
<dbReference type="GO" id="GO:0019843">
    <property type="term" value="F:rRNA binding"/>
    <property type="evidence" value="ECO:0007669"/>
    <property type="project" value="UniProtKB-KW"/>
</dbReference>